<feature type="coiled-coil region" evidence="1">
    <location>
        <begin position="131"/>
        <end position="158"/>
    </location>
</feature>
<name>A0A6C0LII0_9ZZZZ</name>
<protein>
    <submittedName>
        <fullName evidence="2">Uncharacterized protein</fullName>
    </submittedName>
</protein>
<proteinExistence type="predicted"/>
<keyword evidence="1" id="KW-0175">Coiled coil</keyword>
<evidence type="ECO:0000313" key="2">
    <source>
        <dbReference type="EMBL" id="QHU28972.1"/>
    </source>
</evidence>
<sequence>MNGSSGNLLKNANIDKLKVNELNLNGYDLNVAIVDGRNAAMDVENELKHVKSELKVITEHDDYVENELKHVKSELKVITEHDDYVENELKLVKSELKVITEHDDYVENELKHVKSELKVLTEHDDYVENELKLVKSDLNTALETLTQLQDELDGLDWNPVGITMTDLQDVADKTVKFWNDRKTLDVQSTNGTTTTGVFNAGFTVLGNSTDHVICNPAGDMLAYSPSPSDTIVKGAINDNNIFPVFSLAKMFSGFVGVLLNQELEGTKGALQMNAHCGAVSSKNDVPSAITCLKNTTYKVLQRTPDTTQVVEIPVGRVNAGDTIAEALTDKTVTTDGIEYDIKKGKFYTKEQLDSWGFDSGDYTTNIHYELREPSNTVTPAHLFSQTTGQSILNITYWKSRIPGQEIAGFPFNLDEATDLIGLMYGKTGNNLNYPDDIGLTACSTLTPEPVQTSILLADPGVATYGGGMYAAGYYMHQNLYAKVNNIPISDVSYNMLFDSGYNYEAILYKYLLKDIINSTDLLTNVSAYLSMNELIDPGVPSGSPPVVIRPAFTDAQKDDIKSRYRPAALMAGEGAPIGPLYAFNGRWAGMNNSDTKMYYNAGSNVQAELLFVIEFAQFVLRRGEMKNSSEPLINVDDEFVSSSLPVMNKFMYEKQIGVGNPKDTFINLDFFEGALTIPGLPYSWGHAHADKVVHAHNASGYGQLTPILAVVGANCFTMYIYPDHGIFSLMVANIYPNSDEAYVETVQLLSKTTNKQIIELGKKFVKNEKLKVKGSAHHPKPK</sequence>
<evidence type="ECO:0000256" key="1">
    <source>
        <dbReference type="SAM" id="Coils"/>
    </source>
</evidence>
<accession>A0A6C0LII0</accession>
<dbReference type="SUPFAM" id="SSF57997">
    <property type="entry name" value="Tropomyosin"/>
    <property type="match status" value="1"/>
</dbReference>
<reference evidence="2" key="1">
    <citation type="journal article" date="2020" name="Nature">
        <title>Giant virus diversity and host interactions through global metagenomics.</title>
        <authorList>
            <person name="Schulz F."/>
            <person name="Roux S."/>
            <person name="Paez-Espino D."/>
            <person name="Jungbluth S."/>
            <person name="Walsh D.A."/>
            <person name="Denef V.J."/>
            <person name="McMahon K.D."/>
            <person name="Konstantinidis K.T."/>
            <person name="Eloe-Fadrosh E.A."/>
            <person name="Kyrpides N.C."/>
            <person name="Woyke T."/>
        </authorList>
    </citation>
    <scope>NUCLEOTIDE SEQUENCE</scope>
    <source>
        <strain evidence="2">GVMAG-M-3300027791-30</strain>
    </source>
</reference>
<dbReference type="Gene3D" id="6.10.250.3110">
    <property type="match status" value="1"/>
</dbReference>
<dbReference type="EMBL" id="MN740478">
    <property type="protein sequence ID" value="QHU28972.1"/>
    <property type="molecule type" value="Genomic_DNA"/>
</dbReference>
<dbReference type="AlphaFoldDB" id="A0A6C0LII0"/>
<organism evidence="2">
    <name type="scientific">viral metagenome</name>
    <dbReference type="NCBI Taxonomy" id="1070528"/>
    <lineage>
        <taxon>unclassified sequences</taxon>
        <taxon>metagenomes</taxon>
        <taxon>organismal metagenomes</taxon>
    </lineage>
</organism>